<dbReference type="GO" id="GO:0046872">
    <property type="term" value="F:metal ion binding"/>
    <property type="evidence" value="ECO:0007669"/>
    <property type="project" value="UniProtKB-UniRule"/>
</dbReference>
<keyword evidence="5 11" id="KW-0004">4Fe-4S</keyword>
<comment type="cofactor">
    <cofactor evidence="1 12">
        <name>[4Fe-4S] cluster</name>
        <dbReference type="ChEBI" id="CHEBI:49883"/>
    </cofactor>
</comment>
<dbReference type="GO" id="GO:0016491">
    <property type="term" value="F:oxidoreductase activity"/>
    <property type="evidence" value="ECO:0007669"/>
    <property type="project" value="UniProtKB-KW"/>
</dbReference>
<dbReference type="InterPro" id="IPR051318">
    <property type="entry name" value="Fe-S_L-Ser"/>
</dbReference>
<dbReference type="Gene3D" id="3.30.1330.90">
    <property type="entry name" value="D-3-phosphoglycerate dehydrogenase, domain 3"/>
    <property type="match status" value="1"/>
</dbReference>
<evidence type="ECO:0000256" key="12">
    <source>
        <dbReference type="RuleBase" id="RU366059"/>
    </source>
</evidence>
<evidence type="ECO:0000256" key="9">
    <source>
        <dbReference type="ARBA" id="ARBA00023239"/>
    </source>
</evidence>
<dbReference type="PIRSF" id="PIRSF036692">
    <property type="entry name" value="SDH_B"/>
    <property type="match status" value="1"/>
</dbReference>
<sequence>MRFKDVFSIIGPAMVGPSSSHTAGAARIGRTARLLFGECPAHAEIKMFGSFAATYRGHGTDTAIVGGLLDMNTDDPRLPDAFVHAEAAGMYTTIGPGTGLYPHPNTAEIILTNKGGDRLLNLVGTSIGGGNIEIVRINGYHLKMTGLYPTLILRHIDEPGVIAVVTRMLVDAGINIGHMSVDRKNRRGEAMMVMECDGKINSPLVERIKALPEIQEVNLLIL</sequence>
<dbReference type="PROSITE" id="PS51671">
    <property type="entry name" value="ACT"/>
    <property type="match status" value="1"/>
</dbReference>
<dbReference type="InterPro" id="IPR002912">
    <property type="entry name" value="ACT_dom"/>
</dbReference>
<evidence type="ECO:0000313" key="15">
    <source>
        <dbReference type="EMBL" id="WDI03184.1"/>
    </source>
</evidence>
<evidence type="ECO:0000256" key="1">
    <source>
        <dbReference type="ARBA" id="ARBA00001966"/>
    </source>
</evidence>
<evidence type="ECO:0000256" key="11">
    <source>
        <dbReference type="PIRNR" id="PIRNR036692"/>
    </source>
</evidence>
<dbReference type="InterPro" id="IPR029009">
    <property type="entry name" value="ASB_dom_sf"/>
</dbReference>
<keyword evidence="4 11" id="KW-0312">Gluconeogenesis</keyword>
<accession>A0AAX3N328</accession>
<dbReference type="GO" id="GO:0051539">
    <property type="term" value="F:4 iron, 4 sulfur cluster binding"/>
    <property type="evidence" value="ECO:0007669"/>
    <property type="project" value="UniProtKB-UniRule"/>
</dbReference>
<dbReference type="InterPro" id="IPR005131">
    <property type="entry name" value="Ser_deHydtase_bsu"/>
</dbReference>
<dbReference type="PANTHER" id="PTHR30182">
    <property type="entry name" value="L-SERINE DEHYDRATASE"/>
    <property type="match status" value="1"/>
</dbReference>
<keyword evidence="9 11" id="KW-0456">Lyase</keyword>
<evidence type="ECO:0000256" key="8">
    <source>
        <dbReference type="ARBA" id="ARBA00023014"/>
    </source>
</evidence>
<keyword evidence="6 11" id="KW-0479">Metal-binding</keyword>
<dbReference type="CDD" id="cd04903">
    <property type="entry name" value="ACT_LSD"/>
    <property type="match status" value="1"/>
</dbReference>
<dbReference type="EMBL" id="CP118108">
    <property type="protein sequence ID" value="WDI03184.1"/>
    <property type="molecule type" value="Genomic_DNA"/>
</dbReference>
<organism evidence="14 16">
    <name type="scientific">Paenibacillus urinalis</name>
    <dbReference type="NCBI Taxonomy" id="521520"/>
    <lineage>
        <taxon>Bacteria</taxon>
        <taxon>Bacillati</taxon>
        <taxon>Bacillota</taxon>
        <taxon>Bacilli</taxon>
        <taxon>Bacillales</taxon>
        <taxon>Paenibacillaceae</taxon>
        <taxon>Paenibacillus</taxon>
    </lineage>
</organism>
<dbReference type="NCBIfam" id="TIGR00719">
    <property type="entry name" value="sda_beta"/>
    <property type="match status" value="1"/>
</dbReference>
<evidence type="ECO:0000259" key="13">
    <source>
        <dbReference type="PROSITE" id="PS51671"/>
    </source>
</evidence>
<evidence type="ECO:0000256" key="10">
    <source>
        <dbReference type="ARBA" id="ARBA00049406"/>
    </source>
</evidence>
<evidence type="ECO:0000256" key="4">
    <source>
        <dbReference type="ARBA" id="ARBA00022432"/>
    </source>
</evidence>
<dbReference type="AlphaFoldDB" id="A0AAX3N328"/>
<dbReference type="SUPFAM" id="SSF55021">
    <property type="entry name" value="ACT-like"/>
    <property type="match status" value="1"/>
</dbReference>
<dbReference type="Proteomes" id="UP001221519">
    <property type="component" value="Chromosome"/>
</dbReference>
<dbReference type="Proteomes" id="UP001220962">
    <property type="component" value="Chromosome"/>
</dbReference>
<dbReference type="Pfam" id="PF01842">
    <property type="entry name" value="ACT"/>
    <property type="match status" value="1"/>
</dbReference>
<dbReference type="InterPro" id="IPR045865">
    <property type="entry name" value="ACT-like_dom_sf"/>
</dbReference>
<evidence type="ECO:0000256" key="5">
    <source>
        <dbReference type="ARBA" id="ARBA00022485"/>
    </source>
</evidence>
<proteinExistence type="inferred from homology"/>
<evidence type="ECO:0000256" key="2">
    <source>
        <dbReference type="ARBA" id="ARBA00004742"/>
    </source>
</evidence>
<feature type="domain" description="ACT" evidence="13">
    <location>
        <begin position="150"/>
        <end position="222"/>
    </location>
</feature>
<name>A0AAX3N328_9BACL</name>
<gene>
    <name evidence="14" type="primary">sdaAB</name>
    <name evidence="14" type="ORF">PUW23_04520</name>
    <name evidence="15" type="ORF">PUW25_04145</name>
</gene>
<dbReference type="SUPFAM" id="SSF143548">
    <property type="entry name" value="Serine metabolism enzymes domain"/>
    <property type="match status" value="1"/>
</dbReference>
<keyword evidence="7 11" id="KW-0408">Iron</keyword>
<comment type="pathway">
    <text evidence="2 11">Carbohydrate biosynthesis; gluconeogenesis.</text>
</comment>
<dbReference type="FunFam" id="3.30.70.260:FF:000008">
    <property type="entry name" value="D-3-phosphoglycerate dehydrogenase, chloroplastic"/>
    <property type="match status" value="1"/>
</dbReference>
<comment type="similarity">
    <text evidence="3 11 12">Belongs to the iron-sulfur dependent L-serine dehydratase family.</text>
</comment>
<evidence type="ECO:0000313" key="16">
    <source>
        <dbReference type="Proteomes" id="UP001220962"/>
    </source>
</evidence>
<dbReference type="GO" id="GO:0003941">
    <property type="term" value="F:L-serine ammonia-lyase activity"/>
    <property type="evidence" value="ECO:0007669"/>
    <property type="project" value="UniProtKB-UniRule"/>
</dbReference>
<comment type="catalytic activity">
    <reaction evidence="10 11 12">
        <text>L-serine = pyruvate + NH4(+)</text>
        <dbReference type="Rhea" id="RHEA:19169"/>
        <dbReference type="ChEBI" id="CHEBI:15361"/>
        <dbReference type="ChEBI" id="CHEBI:28938"/>
        <dbReference type="ChEBI" id="CHEBI:33384"/>
        <dbReference type="EC" id="4.3.1.17"/>
    </reaction>
</comment>
<evidence type="ECO:0000256" key="6">
    <source>
        <dbReference type="ARBA" id="ARBA00022723"/>
    </source>
</evidence>
<dbReference type="Gene3D" id="3.30.70.260">
    <property type="match status" value="1"/>
</dbReference>
<keyword evidence="15" id="KW-0560">Oxidoreductase</keyword>
<reference evidence="14 17" key="1">
    <citation type="submission" date="2023-02" db="EMBL/GenBank/DDBJ databases">
        <title>Pathogen: clinical or host-associated sample.</title>
        <authorList>
            <person name="Hergert J."/>
            <person name="Casey R."/>
            <person name="Wagner J."/>
            <person name="Young E.L."/>
            <person name="Oakeson K.F."/>
        </authorList>
    </citation>
    <scope>NUCLEOTIDE SEQUENCE</scope>
    <source>
        <strain evidence="15 17">2022CK-00829</strain>
        <strain evidence="14">2022CK-00830</strain>
    </source>
</reference>
<evidence type="ECO:0000256" key="7">
    <source>
        <dbReference type="ARBA" id="ARBA00023004"/>
    </source>
</evidence>
<protein>
    <recommendedName>
        <fullName evidence="11">L-serine deaminase</fullName>
    </recommendedName>
</protein>
<keyword evidence="8 11" id="KW-0411">Iron-sulfur</keyword>
<dbReference type="InterPro" id="IPR004643">
    <property type="entry name" value="Fe-S_L-Ser_bsu"/>
</dbReference>
<evidence type="ECO:0000313" key="14">
    <source>
        <dbReference type="EMBL" id="WDH83514.1"/>
    </source>
</evidence>
<dbReference type="EMBL" id="CP118101">
    <property type="protein sequence ID" value="WDH83514.1"/>
    <property type="molecule type" value="Genomic_DNA"/>
</dbReference>
<keyword evidence="17" id="KW-1185">Reference proteome</keyword>
<dbReference type="Pfam" id="PF03315">
    <property type="entry name" value="SDH_beta"/>
    <property type="match status" value="1"/>
</dbReference>
<evidence type="ECO:0000256" key="3">
    <source>
        <dbReference type="ARBA" id="ARBA00008636"/>
    </source>
</evidence>
<dbReference type="PANTHER" id="PTHR30182:SF12">
    <property type="entry name" value="L-SERINE DEHYDRATASE, BETA CHAIN-RELATED"/>
    <property type="match status" value="1"/>
</dbReference>
<evidence type="ECO:0000313" key="17">
    <source>
        <dbReference type="Proteomes" id="UP001221519"/>
    </source>
</evidence>
<dbReference type="GO" id="GO:0006094">
    <property type="term" value="P:gluconeogenesis"/>
    <property type="evidence" value="ECO:0007669"/>
    <property type="project" value="UniProtKB-UniRule"/>
</dbReference>
<dbReference type="RefSeq" id="WP_047912929.1">
    <property type="nucleotide sequence ID" value="NZ_CP118101.1"/>
</dbReference>